<dbReference type="EMBL" id="CAJVCH010202184">
    <property type="protein sequence ID" value="CAG7730893.1"/>
    <property type="molecule type" value="Genomic_DNA"/>
</dbReference>
<proteinExistence type="predicted"/>
<dbReference type="AlphaFoldDB" id="A0A8J2NY78"/>
<sequence>ISSVSQAPQLVDNSVRANTSQVCDYCNCNNHHWKQCRDLRRDLDAGNTSRLISMMETRQQQLRPPSQFQQQQQPSRQNSNWNVPNNNGQQYFPNSQDLMQFDDCPYPSQQWNNPL</sequence>
<keyword evidence="3" id="KW-1185">Reference proteome</keyword>
<evidence type="ECO:0000313" key="2">
    <source>
        <dbReference type="EMBL" id="CAG7730893.1"/>
    </source>
</evidence>
<reference evidence="2" key="1">
    <citation type="submission" date="2021-06" db="EMBL/GenBank/DDBJ databases">
        <authorList>
            <person name="Hodson N. C."/>
            <person name="Mongue J. A."/>
            <person name="Jaron S. K."/>
        </authorList>
    </citation>
    <scope>NUCLEOTIDE SEQUENCE</scope>
</reference>
<comment type="caution">
    <text evidence="2">The sequence shown here is derived from an EMBL/GenBank/DDBJ whole genome shotgun (WGS) entry which is preliminary data.</text>
</comment>
<evidence type="ECO:0000256" key="1">
    <source>
        <dbReference type="SAM" id="MobiDB-lite"/>
    </source>
</evidence>
<feature type="non-terminal residue" evidence="2">
    <location>
        <position position="1"/>
    </location>
</feature>
<feature type="compositionally biased region" description="Low complexity" evidence="1">
    <location>
        <begin position="58"/>
        <end position="82"/>
    </location>
</feature>
<accession>A0A8J2NY78</accession>
<organism evidence="2 3">
    <name type="scientific">Allacma fusca</name>
    <dbReference type="NCBI Taxonomy" id="39272"/>
    <lineage>
        <taxon>Eukaryota</taxon>
        <taxon>Metazoa</taxon>
        <taxon>Ecdysozoa</taxon>
        <taxon>Arthropoda</taxon>
        <taxon>Hexapoda</taxon>
        <taxon>Collembola</taxon>
        <taxon>Symphypleona</taxon>
        <taxon>Sminthuridae</taxon>
        <taxon>Allacma</taxon>
    </lineage>
</organism>
<protein>
    <submittedName>
        <fullName evidence="2">Uncharacterized protein</fullName>
    </submittedName>
</protein>
<dbReference type="Proteomes" id="UP000708208">
    <property type="component" value="Unassembled WGS sequence"/>
</dbReference>
<feature type="compositionally biased region" description="Polar residues" evidence="1">
    <location>
        <begin position="83"/>
        <end position="98"/>
    </location>
</feature>
<gene>
    <name evidence="2" type="ORF">AFUS01_LOCUS19508</name>
</gene>
<feature type="region of interest" description="Disordered" evidence="1">
    <location>
        <begin position="56"/>
        <end position="115"/>
    </location>
</feature>
<evidence type="ECO:0000313" key="3">
    <source>
        <dbReference type="Proteomes" id="UP000708208"/>
    </source>
</evidence>
<name>A0A8J2NY78_9HEXA</name>